<protein>
    <submittedName>
        <fullName evidence="1">Uncharacterized protein</fullName>
    </submittedName>
</protein>
<dbReference type="Proteomes" id="UP000184420">
    <property type="component" value="Unassembled WGS sequence"/>
</dbReference>
<reference evidence="1 2" key="1">
    <citation type="submission" date="2016-11" db="EMBL/GenBank/DDBJ databases">
        <authorList>
            <person name="Jaros S."/>
            <person name="Januszkiewicz K."/>
            <person name="Wedrychowicz H."/>
        </authorList>
    </citation>
    <scope>NUCLEOTIDE SEQUENCE [LARGE SCALE GENOMIC DNA]</scope>
    <source>
        <strain evidence="1 2">DSM 27406</strain>
    </source>
</reference>
<gene>
    <name evidence="1" type="ORF">SAMN05444266_104421</name>
</gene>
<dbReference type="RefSeq" id="WP_073081145.1">
    <property type="nucleotide sequence ID" value="NZ_FRBL01000004.1"/>
</dbReference>
<name>A0A1M7CPL0_9BACT</name>
<dbReference type="OrthoDB" id="646335at2"/>
<evidence type="ECO:0000313" key="2">
    <source>
        <dbReference type="Proteomes" id="UP000184420"/>
    </source>
</evidence>
<dbReference type="AlphaFoldDB" id="A0A1M7CPL0"/>
<organism evidence="1 2">
    <name type="scientific">Chitinophaga jiangningensis</name>
    <dbReference type="NCBI Taxonomy" id="1419482"/>
    <lineage>
        <taxon>Bacteria</taxon>
        <taxon>Pseudomonadati</taxon>
        <taxon>Bacteroidota</taxon>
        <taxon>Chitinophagia</taxon>
        <taxon>Chitinophagales</taxon>
        <taxon>Chitinophagaceae</taxon>
        <taxon>Chitinophaga</taxon>
    </lineage>
</organism>
<dbReference type="STRING" id="1419482.SAMN05444266_104421"/>
<sequence length="239" mass="26905">MNNQTPPVTSTFFVALVKDYLRGLKTKAEVFSDIAPVLPATTLADEEVTQVVIEAARTVNEDFYEQVITEMTHAADTTPTRAGMVHQLKALLHQEISRKDFIEWATWHNEPGTDSGAGFFDDVAVDYFCTQLLPKSGQELTPEQLEKALAIFSNQQHQSLKDKVALVLLTEQEQQRFLFYLGDYIQGHTSPEQLDVYLLNRFGMDHHSFPYMPALITIMHNPAKLPALLQVAKNGALQE</sequence>
<evidence type="ECO:0000313" key="1">
    <source>
        <dbReference type="EMBL" id="SHL69165.1"/>
    </source>
</evidence>
<dbReference type="EMBL" id="FRBL01000004">
    <property type="protein sequence ID" value="SHL69165.1"/>
    <property type="molecule type" value="Genomic_DNA"/>
</dbReference>
<proteinExistence type="predicted"/>
<keyword evidence="2" id="KW-1185">Reference proteome</keyword>
<accession>A0A1M7CPL0</accession>